<name>A0A1H9LV14_9GAMM</name>
<organism evidence="3 4">
    <name type="scientific">Amphritea atlantica</name>
    <dbReference type="NCBI Taxonomy" id="355243"/>
    <lineage>
        <taxon>Bacteria</taxon>
        <taxon>Pseudomonadati</taxon>
        <taxon>Pseudomonadota</taxon>
        <taxon>Gammaproteobacteria</taxon>
        <taxon>Oceanospirillales</taxon>
        <taxon>Oceanospirillaceae</taxon>
        <taxon>Amphritea</taxon>
    </lineage>
</organism>
<dbReference type="AlphaFoldDB" id="A0A1H9LV14"/>
<feature type="domain" description="Calcineurin-like phosphoesterase" evidence="2">
    <location>
        <begin position="26"/>
        <end position="202"/>
    </location>
</feature>
<dbReference type="EMBL" id="FOGB01000019">
    <property type="protein sequence ID" value="SER15286.1"/>
    <property type="molecule type" value="Genomic_DNA"/>
</dbReference>
<dbReference type="Proteomes" id="UP000198749">
    <property type="component" value="Unassembled WGS sequence"/>
</dbReference>
<evidence type="ECO:0000259" key="2">
    <source>
        <dbReference type="Pfam" id="PF12850"/>
    </source>
</evidence>
<keyword evidence="4" id="KW-1185">Reference proteome</keyword>
<evidence type="ECO:0000313" key="3">
    <source>
        <dbReference type="EMBL" id="SER15286.1"/>
    </source>
</evidence>
<dbReference type="SUPFAM" id="SSF56300">
    <property type="entry name" value="Metallo-dependent phosphatases"/>
    <property type="match status" value="1"/>
</dbReference>
<gene>
    <name evidence="3" type="ORF">SAMN03080615_04123</name>
</gene>
<dbReference type="Pfam" id="PF12850">
    <property type="entry name" value="Metallophos_2"/>
    <property type="match status" value="1"/>
</dbReference>
<accession>A0A1H9LV14</accession>
<dbReference type="CDD" id="cd00838">
    <property type="entry name" value="MPP_superfamily"/>
    <property type="match status" value="1"/>
</dbReference>
<evidence type="ECO:0000313" key="4">
    <source>
        <dbReference type="Proteomes" id="UP000198749"/>
    </source>
</evidence>
<dbReference type="InterPro" id="IPR024654">
    <property type="entry name" value="Calcineurin-like_PHP_lpxH"/>
</dbReference>
<proteinExistence type="inferred from homology"/>
<dbReference type="OrthoDB" id="9813918at2"/>
<protein>
    <submittedName>
        <fullName evidence="3">Calcineurin-like phosphoesterase superfamily domain-containing protein</fullName>
    </submittedName>
</protein>
<reference evidence="4" key="1">
    <citation type="submission" date="2016-10" db="EMBL/GenBank/DDBJ databases">
        <authorList>
            <person name="Varghese N."/>
            <person name="Submissions S."/>
        </authorList>
    </citation>
    <scope>NUCLEOTIDE SEQUENCE [LARGE SCALE GENOMIC DNA]</scope>
    <source>
        <strain evidence="4">DSM 18887</strain>
    </source>
</reference>
<dbReference type="Gene3D" id="3.60.21.10">
    <property type="match status" value="1"/>
</dbReference>
<evidence type="ECO:0000256" key="1">
    <source>
        <dbReference type="ARBA" id="ARBA00008950"/>
    </source>
</evidence>
<dbReference type="InterPro" id="IPR029052">
    <property type="entry name" value="Metallo-depent_PP-like"/>
</dbReference>
<dbReference type="RefSeq" id="WP_091361946.1">
    <property type="nucleotide sequence ID" value="NZ_AP025284.1"/>
</dbReference>
<comment type="similarity">
    <text evidence="1">Belongs to the metallophosphoesterase superfamily. YfcE family.</text>
</comment>
<dbReference type="STRING" id="355243.SAMN03080615_04123"/>
<sequence>MTPIKPNDSSPLLIFGGPYSNLQATRAVRQVADKLGIAAHNILCTGDLVAYCAEPDQTVDLIREWGVAVVAGNCEESVGNGAEDCGCGFTEGSSCDLLSAQWYNYTLPRVSEANKAWMRQLPNRICFNYCQLAFTVIHGGVDSNNQFIFASAPIDEMQQQLQQSGSEIIIAGHCGIPFGQETDSGYWLNAGVIGMPANDGTSDTWYMIITPTETQLTCSWHRLQYDHTEAALRMEQAGLNNGYMRALSSGVWPSLDVLPEPEKDLTDRKLSVATINIPKKPNAI</sequence>